<organism evidence="1 2">
    <name type="scientific">Kingdonia uniflora</name>
    <dbReference type="NCBI Taxonomy" id="39325"/>
    <lineage>
        <taxon>Eukaryota</taxon>
        <taxon>Viridiplantae</taxon>
        <taxon>Streptophyta</taxon>
        <taxon>Embryophyta</taxon>
        <taxon>Tracheophyta</taxon>
        <taxon>Spermatophyta</taxon>
        <taxon>Magnoliopsida</taxon>
        <taxon>Ranunculales</taxon>
        <taxon>Circaeasteraceae</taxon>
        <taxon>Kingdonia</taxon>
    </lineage>
</organism>
<dbReference type="AlphaFoldDB" id="A0A7J7LB64"/>
<keyword evidence="2" id="KW-1185">Reference proteome</keyword>
<evidence type="ECO:0000313" key="1">
    <source>
        <dbReference type="EMBL" id="KAF6139906.1"/>
    </source>
</evidence>
<reference evidence="1 2" key="1">
    <citation type="journal article" date="2020" name="IScience">
        <title>Genome Sequencing of the Endangered Kingdonia uniflora (Circaeasteraceae, Ranunculales) Reveals Potential Mechanisms of Evolutionary Specialization.</title>
        <authorList>
            <person name="Sun Y."/>
            <person name="Deng T."/>
            <person name="Zhang A."/>
            <person name="Moore M.J."/>
            <person name="Landis J.B."/>
            <person name="Lin N."/>
            <person name="Zhang H."/>
            <person name="Zhang X."/>
            <person name="Huang J."/>
            <person name="Zhang X."/>
            <person name="Sun H."/>
            <person name="Wang H."/>
        </authorList>
    </citation>
    <scope>NUCLEOTIDE SEQUENCE [LARGE SCALE GENOMIC DNA]</scope>
    <source>
        <strain evidence="1">TB1705</strain>
        <tissue evidence="1">Leaf</tissue>
    </source>
</reference>
<accession>A0A7J7LB64</accession>
<sequence>MSFLKDKYMYTLVGNGSPIKSIANQGEFHRLLLQANNGFFCELMEKAPSFNDSFLPT</sequence>
<dbReference type="Proteomes" id="UP000541444">
    <property type="component" value="Unassembled WGS sequence"/>
</dbReference>
<comment type="caution">
    <text evidence="1">The sequence shown here is derived from an EMBL/GenBank/DDBJ whole genome shotgun (WGS) entry which is preliminary data.</text>
</comment>
<proteinExistence type="predicted"/>
<evidence type="ECO:0000313" key="2">
    <source>
        <dbReference type="Proteomes" id="UP000541444"/>
    </source>
</evidence>
<name>A0A7J7LB64_9MAGN</name>
<protein>
    <submittedName>
        <fullName evidence="1">Uncharacterized protein</fullName>
    </submittedName>
</protein>
<gene>
    <name evidence="1" type="ORF">GIB67_009753</name>
</gene>
<dbReference type="EMBL" id="JACGCM010002435">
    <property type="protein sequence ID" value="KAF6139906.1"/>
    <property type="molecule type" value="Genomic_DNA"/>
</dbReference>